<dbReference type="EnsemblMetazoa" id="GPPI032654-RA">
    <property type="protein sequence ID" value="GPPI032654-PA"/>
    <property type="gene ID" value="GPPI032654"/>
</dbReference>
<evidence type="ECO:0000313" key="1">
    <source>
        <dbReference type="EnsemblMetazoa" id="GPPI032654-PA"/>
    </source>
</evidence>
<organism evidence="1 2">
    <name type="scientific">Glossina palpalis gambiensis</name>
    <dbReference type="NCBI Taxonomy" id="67801"/>
    <lineage>
        <taxon>Eukaryota</taxon>
        <taxon>Metazoa</taxon>
        <taxon>Ecdysozoa</taxon>
        <taxon>Arthropoda</taxon>
        <taxon>Hexapoda</taxon>
        <taxon>Insecta</taxon>
        <taxon>Pterygota</taxon>
        <taxon>Neoptera</taxon>
        <taxon>Endopterygota</taxon>
        <taxon>Diptera</taxon>
        <taxon>Brachycera</taxon>
        <taxon>Muscomorpha</taxon>
        <taxon>Hippoboscoidea</taxon>
        <taxon>Glossinidae</taxon>
        <taxon>Glossina</taxon>
    </lineage>
</organism>
<name>A0A1B0BK31_9MUSC</name>
<evidence type="ECO:0000313" key="2">
    <source>
        <dbReference type="Proteomes" id="UP000092460"/>
    </source>
</evidence>
<dbReference type="EMBL" id="JXJN01015784">
    <property type="status" value="NOT_ANNOTATED_CDS"/>
    <property type="molecule type" value="Genomic_DNA"/>
</dbReference>
<reference evidence="2" key="1">
    <citation type="submission" date="2015-01" db="EMBL/GenBank/DDBJ databases">
        <authorList>
            <person name="Aksoy S."/>
            <person name="Warren W."/>
            <person name="Wilson R.K."/>
        </authorList>
    </citation>
    <scope>NUCLEOTIDE SEQUENCE [LARGE SCALE GENOMIC DNA]</scope>
    <source>
        <strain evidence="2">IAEA</strain>
    </source>
</reference>
<dbReference type="VEuPathDB" id="VectorBase:GPPI032654"/>
<protein>
    <submittedName>
        <fullName evidence="1">Uncharacterized protein</fullName>
    </submittedName>
</protein>
<sequence>MVRISLLAAESYFALRDSRSQFSPNFVLGRIMEDAETHQSRNLLIISAGFGIVNEAWTYCDDPEIHCDNKGPSVVMYFPNVMTNDDYKADEFSLSISSNRGRSIGLLEQILVSLFKNEKSQSDTKCLKGKKQN</sequence>
<dbReference type="Proteomes" id="UP000092460">
    <property type="component" value="Unassembled WGS sequence"/>
</dbReference>
<dbReference type="AlphaFoldDB" id="A0A1B0BK31"/>
<accession>A0A1B0BK31</accession>
<keyword evidence="2" id="KW-1185">Reference proteome</keyword>
<reference evidence="1" key="2">
    <citation type="submission" date="2020-05" db="UniProtKB">
        <authorList>
            <consortium name="EnsemblMetazoa"/>
        </authorList>
    </citation>
    <scope>IDENTIFICATION</scope>
    <source>
        <strain evidence="1">IAEA</strain>
    </source>
</reference>
<proteinExistence type="predicted"/>